<feature type="compositionally biased region" description="Basic and acidic residues" evidence="1">
    <location>
        <begin position="33"/>
        <end position="46"/>
    </location>
</feature>
<reference evidence="2" key="1">
    <citation type="submission" date="2021-12" db="EMBL/GenBank/DDBJ databases">
        <authorList>
            <person name="King R."/>
        </authorList>
    </citation>
    <scope>NUCLEOTIDE SEQUENCE</scope>
</reference>
<gene>
    <name evidence="2" type="ORF">DIATSA_LOCUS11027</name>
</gene>
<dbReference type="OrthoDB" id="6375801at2759"/>
<evidence type="ECO:0000256" key="1">
    <source>
        <dbReference type="SAM" id="MobiDB-lite"/>
    </source>
</evidence>
<proteinExistence type="predicted"/>
<protein>
    <submittedName>
        <fullName evidence="2">Uncharacterized protein</fullName>
    </submittedName>
</protein>
<feature type="compositionally biased region" description="Polar residues" evidence="1">
    <location>
        <begin position="263"/>
        <end position="275"/>
    </location>
</feature>
<accession>A0A9N9RCI9</accession>
<feature type="region of interest" description="Disordered" evidence="1">
    <location>
        <begin position="1"/>
        <end position="58"/>
    </location>
</feature>
<feature type="compositionally biased region" description="Low complexity" evidence="1">
    <location>
        <begin position="228"/>
        <end position="248"/>
    </location>
</feature>
<dbReference type="AlphaFoldDB" id="A0A9N9RCI9"/>
<name>A0A9N9RCI9_9NEOP</name>
<feature type="region of interest" description="Disordered" evidence="1">
    <location>
        <begin position="218"/>
        <end position="282"/>
    </location>
</feature>
<reference evidence="2" key="2">
    <citation type="submission" date="2022-10" db="EMBL/GenBank/DDBJ databases">
        <authorList>
            <consortium name="ENA_rothamsted_submissions"/>
            <consortium name="culmorum"/>
            <person name="King R."/>
        </authorList>
    </citation>
    <scope>NUCLEOTIDE SEQUENCE</scope>
</reference>
<dbReference type="Proteomes" id="UP001153714">
    <property type="component" value="Chromosome 5"/>
</dbReference>
<sequence>MTQTDSEERRRKDRERYQKKKEQGLLKTITDFTPREQRQIRKQWREKGKKRREKQRQHDALHNFIETNTPPSTPTLSRASGGSYISPRNRYLLKNENVYLKKKICELESKLAKYRMRCLRVRKNIDREKENKRKPNKSLVVKETKKVVRDFLLQDENSSDGPSTQYRNKSMFNLVATYLSKEFGVDTITWHFSERGHGKGAPDGVGIIDVNYKPMDNYKFPSEPEALNTPDTPEAPNTPEEPSNTPENSTVSMSPGFSDRLTSEVTTDAIQQNVRPTKRLRPRLDLLEDSDSSLEVFPKRKRFSVAMWQDSDDDSIF</sequence>
<evidence type="ECO:0000313" key="3">
    <source>
        <dbReference type="Proteomes" id="UP001153714"/>
    </source>
</evidence>
<evidence type="ECO:0000313" key="2">
    <source>
        <dbReference type="EMBL" id="CAG9793603.1"/>
    </source>
</evidence>
<feature type="compositionally biased region" description="Basic and acidic residues" evidence="1">
    <location>
        <begin position="1"/>
        <end position="24"/>
    </location>
</feature>
<dbReference type="EMBL" id="OU893336">
    <property type="protein sequence ID" value="CAG9793603.1"/>
    <property type="molecule type" value="Genomic_DNA"/>
</dbReference>
<keyword evidence="3" id="KW-1185">Reference proteome</keyword>
<organism evidence="2 3">
    <name type="scientific">Diatraea saccharalis</name>
    <name type="common">sugarcane borer</name>
    <dbReference type="NCBI Taxonomy" id="40085"/>
    <lineage>
        <taxon>Eukaryota</taxon>
        <taxon>Metazoa</taxon>
        <taxon>Ecdysozoa</taxon>
        <taxon>Arthropoda</taxon>
        <taxon>Hexapoda</taxon>
        <taxon>Insecta</taxon>
        <taxon>Pterygota</taxon>
        <taxon>Neoptera</taxon>
        <taxon>Endopterygota</taxon>
        <taxon>Lepidoptera</taxon>
        <taxon>Glossata</taxon>
        <taxon>Ditrysia</taxon>
        <taxon>Pyraloidea</taxon>
        <taxon>Crambidae</taxon>
        <taxon>Crambinae</taxon>
        <taxon>Diatraea</taxon>
    </lineage>
</organism>